<name>A0A8X6XCF6_9ARAC</name>
<gene>
    <name evidence="1" type="ORF">TNIN_332521</name>
</gene>
<proteinExistence type="predicted"/>
<protein>
    <submittedName>
        <fullName evidence="1">Uncharacterized protein</fullName>
    </submittedName>
</protein>
<organism evidence="1 2">
    <name type="scientific">Trichonephila inaurata madagascariensis</name>
    <dbReference type="NCBI Taxonomy" id="2747483"/>
    <lineage>
        <taxon>Eukaryota</taxon>
        <taxon>Metazoa</taxon>
        <taxon>Ecdysozoa</taxon>
        <taxon>Arthropoda</taxon>
        <taxon>Chelicerata</taxon>
        <taxon>Arachnida</taxon>
        <taxon>Araneae</taxon>
        <taxon>Araneomorphae</taxon>
        <taxon>Entelegynae</taxon>
        <taxon>Araneoidea</taxon>
        <taxon>Nephilidae</taxon>
        <taxon>Trichonephila</taxon>
        <taxon>Trichonephila inaurata</taxon>
    </lineage>
</organism>
<keyword evidence="2" id="KW-1185">Reference proteome</keyword>
<dbReference type="AlphaFoldDB" id="A0A8X6XCF6"/>
<dbReference type="Proteomes" id="UP000886998">
    <property type="component" value="Unassembled WGS sequence"/>
</dbReference>
<sequence>MENPLAHPLEGSVSIEQKLPALMFVPCGIKFTRNNPRRFQKTISIIFPTDGLEQRFLSQVSLDISTPMLCGFNFNLKCNIFVSSPVPNQSRLLYPFYTYCSIRPR</sequence>
<reference evidence="1" key="1">
    <citation type="submission" date="2020-08" db="EMBL/GenBank/DDBJ databases">
        <title>Multicomponent nature underlies the extraordinary mechanical properties of spider dragline silk.</title>
        <authorList>
            <person name="Kono N."/>
            <person name="Nakamura H."/>
            <person name="Mori M."/>
            <person name="Yoshida Y."/>
            <person name="Ohtoshi R."/>
            <person name="Malay A.D."/>
            <person name="Moran D.A.P."/>
            <person name="Tomita M."/>
            <person name="Numata K."/>
            <person name="Arakawa K."/>
        </authorList>
    </citation>
    <scope>NUCLEOTIDE SEQUENCE</scope>
</reference>
<accession>A0A8X6XCF6</accession>
<comment type="caution">
    <text evidence="1">The sequence shown here is derived from an EMBL/GenBank/DDBJ whole genome shotgun (WGS) entry which is preliminary data.</text>
</comment>
<evidence type="ECO:0000313" key="2">
    <source>
        <dbReference type="Proteomes" id="UP000886998"/>
    </source>
</evidence>
<dbReference type="EMBL" id="BMAV01007623">
    <property type="protein sequence ID" value="GFY50649.1"/>
    <property type="molecule type" value="Genomic_DNA"/>
</dbReference>
<evidence type="ECO:0000313" key="1">
    <source>
        <dbReference type="EMBL" id="GFY50649.1"/>
    </source>
</evidence>